<feature type="chain" id="PRO_5041250973" evidence="1">
    <location>
        <begin position="25"/>
        <end position="107"/>
    </location>
</feature>
<name>A0AA41ZGN4_9SPHN</name>
<evidence type="ECO:0000313" key="2">
    <source>
        <dbReference type="EMBL" id="MCW6536574.1"/>
    </source>
</evidence>
<accession>A0AA41ZGN4</accession>
<protein>
    <submittedName>
        <fullName evidence="2">Uncharacterized protein</fullName>
    </submittedName>
</protein>
<keyword evidence="3" id="KW-1185">Reference proteome</keyword>
<comment type="caution">
    <text evidence="2">The sequence shown here is derived from an EMBL/GenBank/DDBJ whole genome shotgun (WGS) entry which is preliminary data.</text>
</comment>
<dbReference type="Proteomes" id="UP001165565">
    <property type="component" value="Unassembled WGS sequence"/>
</dbReference>
<feature type="signal peptide" evidence="1">
    <location>
        <begin position="1"/>
        <end position="24"/>
    </location>
</feature>
<keyword evidence="1" id="KW-0732">Signal</keyword>
<reference evidence="2" key="1">
    <citation type="submission" date="2022-06" db="EMBL/GenBank/DDBJ databases">
        <title>Sphingomonas sp. nov. isolated from rhizosphere soil of tomato.</title>
        <authorList>
            <person name="Dong H."/>
            <person name="Gao R."/>
        </authorList>
    </citation>
    <scope>NUCLEOTIDE SEQUENCE</scope>
    <source>
        <strain evidence="2">MMSM24</strain>
    </source>
</reference>
<sequence length="107" mass="12089">MNKKLTMIAAGIGLALSVPTVAAAAPWVPVGQRVANLNVRIDQGVRNGSLTRPEAMRLRTQLRDLQGLEARYRRGGLTIAERADLDRRFDRLSAQVRFEKHDRRARW</sequence>
<dbReference type="EMBL" id="JANFAV010000014">
    <property type="protein sequence ID" value="MCW6536574.1"/>
    <property type="molecule type" value="Genomic_DNA"/>
</dbReference>
<evidence type="ECO:0000256" key="1">
    <source>
        <dbReference type="SAM" id="SignalP"/>
    </source>
</evidence>
<gene>
    <name evidence="2" type="ORF">NEE01_17490</name>
</gene>
<proteinExistence type="predicted"/>
<evidence type="ECO:0000313" key="3">
    <source>
        <dbReference type="Proteomes" id="UP001165565"/>
    </source>
</evidence>
<dbReference type="AlphaFoldDB" id="A0AA41ZGN4"/>
<organism evidence="2 3">
    <name type="scientific">Sphingomonas lycopersici</name>
    <dbReference type="NCBI Taxonomy" id="2951807"/>
    <lineage>
        <taxon>Bacteria</taxon>
        <taxon>Pseudomonadati</taxon>
        <taxon>Pseudomonadota</taxon>
        <taxon>Alphaproteobacteria</taxon>
        <taxon>Sphingomonadales</taxon>
        <taxon>Sphingomonadaceae</taxon>
        <taxon>Sphingomonas</taxon>
    </lineage>
</organism>
<dbReference type="RefSeq" id="WP_265270160.1">
    <property type="nucleotide sequence ID" value="NZ_JANFAU010000012.1"/>
</dbReference>